<name>A0A7K4Y020_REGSA</name>
<evidence type="ECO:0000256" key="16">
    <source>
        <dbReference type="ARBA" id="ARBA00023288"/>
    </source>
</evidence>
<comment type="caution">
    <text evidence="23">The sequence shown here is derived from an EMBL/GenBank/DDBJ whole genome shotgun (WGS) entry which is preliminary data.</text>
</comment>
<dbReference type="InterPro" id="IPR036398">
    <property type="entry name" value="CA_dom_sf"/>
</dbReference>
<evidence type="ECO:0000256" key="11">
    <source>
        <dbReference type="ARBA" id="ARBA00022833"/>
    </source>
</evidence>
<evidence type="ECO:0000256" key="19">
    <source>
        <dbReference type="ARBA" id="ARBA00045603"/>
    </source>
</evidence>
<dbReference type="PROSITE" id="PS51144">
    <property type="entry name" value="ALPHA_CA_2"/>
    <property type="match status" value="1"/>
</dbReference>
<dbReference type="PANTHER" id="PTHR18952">
    <property type="entry name" value="CARBONIC ANHYDRASE"/>
    <property type="match status" value="1"/>
</dbReference>
<evidence type="ECO:0000256" key="8">
    <source>
        <dbReference type="ARBA" id="ARBA00022622"/>
    </source>
</evidence>
<comment type="catalytic activity">
    <reaction evidence="20">
        <text>hydrogencarbonate + H(+) = CO2 + H2O</text>
        <dbReference type="Rhea" id="RHEA:10748"/>
        <dbReference type="ChEBI" id="CHEBI:15377"/>
        <dbReference type="ChEBI" id="CHEBI:15378"/>
        <dbReference type="ChEBI" id="CHEBI:16526"/>
        <dbReference type="ChEBI" id="CHEBI:17544"/>
        <dbReference type="EC" id="4.2.1.1"/>
    </reaction>
    <physiologicalReaction direction="left-to-right" evidence="20">
        <dbReference type="Rhea" id="RHEA:10749"/>
    </physiologicalReaction>
    <physiologicalReaction direction="right-to-left" evidence="20">
        <dbReference type="Rhea" id="RHEA:10750"/>
    </physiologicalReaction>
</comment>
<gene>
    <name evidence="23" type="primary">Ca4</name>
    <name evidence="23" type="ORF">REGSAT_R10796</name>
</gene>
<feature type="domain" description="Alpha-carbonic anhydrase" evidence="22">
    <location>
        <begin position="24"/>
        <end position="291"/>
    </location>
</feature>
<dbReference type="FunFam" id="3.10.200.10:FF:000003">
    <property type="entry name" value="Carbonic anhydrase 12"/>
    <property type="match status" value="1"/>
</dbReference>
<feature type="transmembrane region" description="Helical" evidence="21">
    <location>
        <begin position="287"/>
        <end position="308"/>
    </location>
</feature>
<dbReference type="Gene3D" id="3.10.200.10">
    <property type="entry name" value="Alpha carbonic anhydrase"/>
    <property type="match status" value="1"/>
</dbReference>
<dbReference type="AlphaFoldDB" id="A0A7K4Y020"/>
<feature type="non-terminal residue" evidence="23">
    <location>
        <position position="1"/>
    </location>
</feature>
<comment type="subunit">
    <text evidence="4">Interacts with SLC4A4.</text>
</comment>
<evidence type="ECO:0000256" key="15">
    <source>
        <dbReference type="ARBA" id="ARBA00023239"/>
    </source>
</evidence>
<evidence type="ECO:0000256" key="21">
    <source>
        <dbReference type="SAM" id="Phobius"/>
    </source>
</evidence>
<keyword evidence="21" id="KW-1133">Transmembrane helix</keyword>
<evidence type="ECO:0000256" key="20">
    <source>
        <dbReference type="ARBA" id="ARBA00049061"/>
    </source>
</evidence>
<keyword evidence="11" id="KW-0862">Zinc</keyword>
<dbReference type="Pfam" id="PF00194">
    <property type="entry name" value="Carb_anhydrase"/>
    <property type="match status" value="1"/>
</dbReference>
<dbReference type="GO" id="GO:0005886">
    <property type="term" value="C:plasma membrane"/>
    <property type="evidence" value="ECO:0007669"/>
    <property type="project" value="UniProtKB-SubCell"/>
</dbReference>
<evidence type="ECO:0000256" key="10">
    <source>
        <dbReference type="ARBA" id="ARBA00022729"/>
    </source>
</evidence>
<comment type="function">
    <text evidence="19">Catalyzes the reversible hydration of carbon dioxide into bicarbonate and protons and thus is essential to maintaining intracellular and extracellular pH. May stimulate the sodium/bicarbonate transporter activity of SLC4A4 that acts in pH homeostasis. It is essential for acid overload removal from the retina and retina epithelium, and acid release in the choriocapillaris in the choroid.</text>
</comment>
<evidence type="ECO:0000256" key="14">
    <source>
        <dbReference type="ARBA" id="ARBA00023180"/>
    </source>
</evidence>
<evidence type="ECO:0000256" key="2">
    <source>
        <dbReference type="ARBA" id="ARBA00004609"/>
    </source>
</evidence>
<dbReference type="PANTHER" id="PTHR18952:SF95">
    <property type="entry name" value="CARBONIC ANHYDRASE 4"/>
    <property type="match status" value="1"/>
</dbReference>
<evidence type="ECO:0000256" key="3">
    <source>
        <dbReference type="ARBA" id="ARBA00010718"/>
    </source>
</evidence>
<comment type="similarity">
    <text evidence="3">Belongs to the alpha-carbonic anhydrase family.</text>
</comment>
<dbReference type="GO" id="GO:0004089">
    <property type="term" value="F:carbonate dehydratase activity"/>
    <property type="evidence" value="ECO:0007669"/>
    <property type="project" value="UniProtKB-EC"/>
</dbReference>
<keyword evidence="13" id="KW-1015">Disulfide bond</keyword>
<dbReference type="InterPro" id="IPR023561">
    <property type="entry name" value="Carbonic_anhydrase_a-class"/>
</dbReference>
<dbReference type="SMART" id="SM01057">
    <property type="entry name" value="Carb_anhydrase"/>
    <property type="match status" value="1"/>
</dbReference>
<comment type="subcellular location">
    <subcellularLocation>
        <location evidence="2">Cell membrane</location>
        <topology evidence="2">Lipid-anchor</topology>
        <topology evidence="2">GPI-anchor</topology>
    </subcellularLocation>
</comment>
<keyword evidence="10" id="KW-0732">Signal</keyword>
<accession>A0A7K4Y020</accession>
<evidence type="ECO:0000256" key="17">
    <source>
        <dbReference type="ARBA" id="ARBA00032271"/>
    </source>
</evidence>
<proteinExistence type="inferred from homology"/>
<feature type="non-terminal residue" evidence="23">
    <location>
        <position position="315"/>
    </location>
</feature>
<dbReference type="EC" id="4.2.1.1" evidence="5"/>
<protein>
    <recommendedName>
        <fullName evidence="6">Carbonic anhydrase 4</fullName>
        <ecNumber evidence="5">4.2.1.1</ecNumber>
    </recommendedName>
    <alternativeName>
        <fullName evidence="18">Carbonate dehydratase IV</fullName>
    </alternativeName>
    <alternativeName>
        <fullName evidence="17">Carbonic anhydrase IV</fullName>
    </alternativeName>
</protein>
<keyword evidence="24" id="KW-1185">Reference proteome</keyword>
<dbReference type="EMBL" id="VWZN01020081">
    <property type="protein sequence ID" value="NWR52364.1"/>
    <property type="molecule type" value="Genomic_DNA"/>
</dbReference>
<evidence type="ECO:0000256" key="1">
    <source>
        <dbReference type="ARBA" id="ARBA00001947"/>
    </source>
</evidence>
<evidence type="ECO:0000256" key="6">
    <source>
        <dbReference type="ARBA" id="ARBA00014205"/>
    </source>
</evidence>
<keyword evidence="21" id="KW-0812">Transmembrane</keyword>
<keyword evidence="16" id="KW-0449">Lipoprotein</keyword>
<evidence type="ECO:0000256" key="18">
    <source>
        <dbReference type="ARBA" id="ARBA00032355"/>
    </source>
</evidence>
<dbReference type="SUPFAM" id="SSF51069">
    <property type="entry name" value="Carbonic anhydrase"/>
    <property type="match status" value="1"/>
</dbReference>
<evidence type="ECO:0000256" key="9">
    <source>
        <dbReference type="ARBA" id="ARBA00022723"/>
    </source>
</evidence>
<dbReference type="OrthoDB" id="429145at2759"/>
<dbReference type="CDD" id="cd03117">
    <property type="entry name" value="alpha_CA_IV_XV_like"/>
    <property type="match status" value="1"/>
</dbReference>
<keyword evidence="14" id="KW-0325">Glycoprotein</keyword>
<dbReference type="Proteomes" id="UP000529728">
    <property type="component" value="Unassembled WGS sequence"/>
</dbReference>
<evidence type="ECO:0000256" key="4">
    <source>
        <dbReference type="ARBA" id="ARBA00011736"/>
    </source>
</evidence>
<evidence type="ECO:0000313" key="23">
    <source>
        <dbReference type="EMBL" id="NWR52364.1"/>
    </source>
</evidence>
<evidence type="ECO:0000256" key="13">
    <source>
        <dbReference type="ARBA" id="ARBA00023157"/>
    </source>
</evidence>
<dbReference type="InterPro" id="IPR001148">
    <property type="entry name" value="CA_dom"/>
</dbReference>
<keyword evidence="8" id="KW-0336">GPI-anchor</keyword>
<evidence type="ECO:0000256" key="7">
    <source>
        <dbReference type="ARBA" id="ARBA00022475"/>
    </source>
</evidence>
<sequence>FVQIFIHLFYFFLISFFFFSFLVAHWCYKSQKCEQPQCEDPPLWEQSYQACKGGKQSPVNIVTRNVLRDKSLQPLSFEGYDTKGSAKWLLENNGHTKVTLDASAKVGGGGLRRKYKAVEFHFHWGVPGEPQISPGSEHSIDGERFAMEFHIVHIREDVSDVTEAKKTPDGLAVLAFFVKADEENKNYATLLNELENIKYKGSSAQVEPLPLNSLLPPEEDLGRYYRYEGSLTSPDCYEGVTWTVFEKPVELSLAQLSQFAALHFEGKNSTPMMENFRPVQPLNGRKVLWSGAGMALPGAKLLLLALALTCSLSSL</sequence>
<comment type="cofactor">
    <cofactor evidence="1">
        <name>Zn(2+)</name>
        <dbReference type="ChEBI" id="CHEBI:29105"/>
    </cofactor>
</comment>
<organism evidence="23 24">
    <name type="scientific">Regulus satrapa</name>
    <name type="common">Golden-crowned kinglet</name>
    <dbReference type="NCBI Taxonomy" id="13245"/>
    <lineage>
        <taxon>Eukaryota</taxon>
        <taxon>Metazoa</taxon>
        <taxon>Chordata</taxon>
        <taxon>Craniata</taxon>
        <taxon>Vertebrata</taxon>
        <taxon>Euteleostomi</taxon>
        <taxon>Archelosauria</taxon>
        <taxon>Archosauria</taxon>
        <taxon>Dinosauria</taxon>
        <taxon>Saurischia</taxon>
        <taxon>Theropoda</taxon>
        <taxon>Coelurosauria</taxon>
        <taxon>Aves</taxon>
        <taxon>Neognathae</taxon>
        <taxon>Neoaves</taxon>
        <taxon>Telluraves</taxon>
        <taxon>Australaves</taxon>
        <taxon>Passeriformes</taxon>
        <taxon>Regulidae</taxon>
        <taxon>Regulus</taxon>
    </lineage>
</organism>
<dbReference type="GO" id="GO:0098552">
    <property type="term" value="C:side of membrane"/>
    <property type="evidence" value="ECO:0007669"/>
    <property type="project" value="UniProtKB-KW"/>
</dbReference>
<reference evidence="23 24" key="1">
    <citation type="submission" date="2019-09" db="EMBL/GenBank/DDBJ databases">
        <title>Bird 10,000 Genomes (B10K) Project - Family phase.</title>
        <authorList>
            <person name="Zhang G."/>
        </authorList>
    </citation>
    <scope>NUCLEOTIDE SEQUENCE [LARGE SCALE GENOMIC DNA]</scope>
    <source>
        <strain evidence="23">B10K-DU-001-18</strain>
        <tissue evidence="23">Muscle</tissue>
    </source>
</reference>
<keyword evidence="7" id="KW-1003">Cell membrane</keyword>
<keyword evidence="15" id="KW-0456">Lyase</keyword>
<dbReference type="InterPro" id="IPR041874">
    <property type="entry name" value="CA4/CA15"/>
</dbReference>
<evidence type="ECO:0000256" key="12">
    <source>
        <dbReference type="ARBA" id="ARBA00023136"/>
    </source>
</evidence>
<evidence type="ECO:0000256" key="5">
    <source>
        <dbReference type="ARBA" id="ARBA00012925"/>
    </source>
</evidence>
<evidence type="ECO:0000313" key="24">
    <source>
        <dbReference type="Proteomes" id="UP000529728"/>
    </source>
</evidence>
<keyword evidence="9" id="KW-0479">Metal-binding</keyword>
<keyword evidence="12 21" id="KW-0472">Membrane</keyword>
<evidence type="ECO:0000259" key="22">
    <source>
        <dbReference type="PROSITE" id="PS51144"/>
    </source>
</evidence>
<feature type="transmembrane region" description="Helical" evidence="21">
    <location>
        <begin position="6"/>
        <end position="28"/>
    </location>
</feature>
<dbReference type="GO" id="GO:0008270">
    <property type="term" value="F:zinc ion binding"/>
    <property type="evidence" value="ECO:0007669"/>
    <property type="project" value="InterPro"/>
</dbReference>